<gene>
    <name evidence="1" type="ORF">Cco03nite_06200</name>
</gene>
<dbReference type="AlphaFoldDB" id="A0A8J3KMS4"/>
<evidence type="ECO:0000313" key="2">
    <source>
        <dbReference type="Proteomes" id="UP000630887"/>
    </source>
</evidence>
<comment type="caution">
    <text evidence="1">The sequence shown here is derived from an EMBL/GenBank/DDBJ whole genome shotgun (WGS) entry which is preliminary data.</text>
</comment>
<dbReference type="EMBL" id="BONI01000004">
    <property type="protein sequence ID" value="GIG03920.1"/>
    <property type="molecule type" value="Genomic_DNA"/>
</dbReference>
<reference evidence="1 2" key="1">
    <citation type="submission" date="2021-01" db="EMBL/GenBank/DDBJ databases">
        <title>Whole genome shotgun sequence of Catellatospora coxensis NBRC 107359.</title>
        <authorList>
            <person name="Komaki H."/>
            <person name="Tamura T."/>
        </authorList>
    </citation>
    <scope>NUCLEOTIDE SEQUENCE [LARGE SCALE GENOMIC DNA]</scope>
    <source>
        <strain evidence="1 2">NBRC 107359</strain>
    </source>
</reference>
<protein>
    <submittedName>
        <fullName evidence="1">Uncharacterized protein</fullName>
    </submittedName>
</protein>
<evidence type="ECO:0000313" key="1">
    <source>
        <dbReference type="EMBL" id="GIG03920.1"/>
    </source>
</evidence>
<accession>A0A8J3KMS4</accession>
<organism evidence="1 2">
    <name type="scientific">Catellatospora coxensis</name>
    <dbReference type="NCBI Taxonomy" id="310354"/>
    <lineage>
        <taxon>Bacteria</taxon>
        <taxon>Bacillati</taxon>
        <taxon>Actinomycetota</taxon>
        <taxon>Actinomycetes</taxon>
        <taxon>Micromonosporales</taxon>
        <taxon>Micromonosporaceae</taxon>
        <taxon>Catellatospora</taxon>
    </lineage>
</organism>
<proteinExistence type="predicted"/>
<sequence length="243" mass="26819">MKLIRDELAVKARLLPPTDDGFLMLAAEAGRWRGYFPSAHTSLAVRLHEAAAELDAREVTVFRAILRAPGEGAELLTARGLQPARFDVVVLVRTATVDDALALRDSAAYRQLAHTARAGSRRLHEVVAGNAARLGDVDHGPDHAFLFNYFYAEDRDTLLKVWEYTAGWFQAKTSLPNSALMRPLDGEPADFGIINHGSWPTVPTFLPSLLFRPSFRSFVLANFKANGIAAQPIIYRRLTRPAG</sequence>
<name>A0A8J3KMS4_9ACTN</name>
<dbReference type="RefSeq" id="WP_203688382.1">
    <property type="nucleotide sequence ID" value="NZ_BAAALC010000049.1"/>
</dbReference>
<keyword evidence="2" id="KW-1185">Reference proteome</keyword>
<dbReference type="Proteomes" id="UP000630887">
    <property type="component" value="Unassembled WGS sequence"/>
</dbReference>